<dbReference type="InterPro" id="IPR000743">
    <property type="entry name" value="Glyco_hydro_28"/>
</dbReference>
<dbReference type="RefSeq" id="XP_007772341.1">
    <property type="nucleotide sequence ID" value="XM_007774151.1"/>
</dbReference>
<dbReference type="PANTHER" id="PTHR31884">
    <property type="entry name" value="POLYGALACTURONASE"/>
    <property type="match status" value="1"/>
</dbReference>
<dbReference type="Gene3D" id="2.160.20.10">
    <property type="entry name" value="Single-stranded right-handed beta-helix, Pectin lyase-like"/>
    <property type="match status" value="1"/>
</dbReference>
<dbReference type="InterPro" id="IPR050434">
    <property type="entry name" value="Glycosyl_hydrlase_28"/>
</dbReference>
<comment type="similarity">
    <text evidence="1 11">Belongs to the glycosyl hydrolase 28 family.</text>
</comment>
<comment type="caution">
    <text evidence="13">The sequence shown here is derived from an EMBL/GenBank/DDBJ whole genome shotgun (WGS) entry which is preliminary data.</text>
</comment>
<keyword evidence="5 11" id="KW-0378">Hydrolase</keyword>
<dbReference type="GO" id="GO:0005576">
    <property type="term" value="C:extracellular region"/>
    <property type="evidence" value="ECO:0007669"/>
    <property type="project" value="TreeGrafter"/>
</dbReference>
<dbReference type="KEGG" id="cput:CONPUDRAFT_157194"/>
<dbReference type="GeneID" id="19203723"/>
<reference evidence="14" key="1">
    <citation type="journal article" date="2012" name="Science">
        <title>The Paleozoic origin of enzymatic lignin decomposition reconstructed from 31 fungal genomes.</title>
        <authorList>
            <person name="Floudas D."/>
            <person name="Binder M."/>
            <person name="Riley R."/>
            <person name="Barry K."/>
            <person name="Blanchette R.A."/>
            <person name="Henrissat B."/>
            <person name="Martinez A.T."/>
            <person name="Otillar R."/>
            <person name="Spatafora J.W."/>
            <person name="Yadav J.S."/>
            <person name="Aerts A."/>
            <person name="Benoit I."/>
            <person name="Boyd A."/>
            <person name="Carlson A."/>
            <person name="Copeland A."/>
            <person name="Coutinho P.M."/>
            <person name="de Vries R.P."/>
            <person name="Ferreira P."/>
            <person name="Findley K."/>
            <person name="Foster B."/>
            <person name="Gaskell J."/>
            <person name="Glotzer D."/>
            <person name="Gorecki P."/>
            <person name="Heitman J."/>
            <person name="Hesse C."/>
            <person name="Hori C."/>
            <person name="Igarashi K."/>
            <person name="Jurgens J.A."/>
            <person name="Kallen N."/>
            <person name="Kersten P."/>
            <person name="Kohler A."/>
            <person name="Kuees U."/>
            <person name="Kumar T.K.A."/>
            <person name="Kuo A."/>
            <person name="LaButti K."/>
            <person name="Larrondo L.F."/>
            <person name="Lindquist E."/>
            <person name="Ling A."/>
            <person name="Lombard V."/>
            <person name="Lucas S."/>
            <person name="Lundell T."/>
            <person name="Martin R."/>
            <person name="McLaughlin D.J."/>
            <person name="Morgenstern I."/>
            <person name="Morin E."/>
            <person name="Murat C."/>
            <person name="Nagy L.G."/>
            <person name="Nolan M."/>
            <person name="Ohm R.A."/>
            <person name="Patyshakuliyeva A."/>
            <person name="Rokas A."/>
            <person name="Ruiz-Duenas F.J."/>
            <person name="Sabat G."/>
            <person name="Salamov A."/>
            <person name="Samejima M."/>
            <person name="Schmutz J."/>
            <person name="Slot J.C."/>
            <person name="St John F."/>
            <person name="Stenlid J."/>
            <person name="Sun H."/>
            <person name="Sun S."/>
            <person name="Syed K."/>
            <person name="Tsang A."/>
            <person name="Wiebenga A."/>
            <person name="Young D."/>
            <person name="Pisabarro A."/>
            <person name="Eastwood D.C."/>
            <person name="Martin F."/>
            <person name="Cullen D."/>
            <person name="Grigoriev I.V."/>
            <person name="Hibbett D.S."/>
        </authorList>
    </citation>
    <scope>NUCLEOTIDE SEQUENCE [LARGE SCALE GENOMIC DNA]</scope>
    <source>
        <strain evidence="14">RWD-64-598 SS2</strain>
    </source>
</reference>
<dbReference type="InterPro" id="IPR012334">
    <property type="entry name" value="Pectin_lyas_fold"/>
</dbReference>
<protein>
    <recommendedName>
        <fullName evidence="2">endo-polygalacturonase</fullName>
        <ecNumber evidence="2">3.2.1.15</ecNumber>
    </recommendedName>
</protein>
<dbReference type="Pfam" id="PF00295">
    <property type="entry name" value="Glyco_hydro_28"/>
    <property type="match status" value="1"/>
</dbReference>
<sequence length="362" mass="36842">MLPWTVLALLVPYVVAAPASSDCTGTISSLDDVTDAVECTTVNVNSFTVPAGETFTLSLLSGTTVNINGDIAFGNETWSGPLFEVKGDDITFNGNGYRFDGGGPYYWDGEGTDGGVTKPHPMMKVEISGTMTDVYVVNSPAQCFSVSNTGPLTLSDITVDNSQGNAANSASGSDPAGANTDGFDVAGSDLLITKSTVINQDDCLAINSGSNITFSDNSCADGHGISIGSISSDKTVSDVVISGNTVTNSQQALRIKSDADATDSSVSSVTYSNNKATGITKYGVLITQSYPDSVGTPGTGTTFSGISFTGGATTVAVESTAEMVAVDCGSGSCTGTWDWSDLTTSGGEDGAITNADISGFTQ</sequence>
<dbReference type="Proteomes" id="UP000053558">
    <property type="component" value="Unassembled WGS sequence"/>
</dbReference>
<evidence type="ECO:0000256" key="2">
    <source>
        <dbReference type="ARBA" id="ARBA00012736"/>
    </source>
</evidence>
<evidence type="ECO:0000313" key="14">
    <source>
        <dbReference type="Proteomes" id="UP000053558"/>
    </source>
</evidence>
<dbReference type="InterPro" id="IPR011050">
    <property type="entry name" value="Pectin_lyase_fold/virulence"/>
</dbReference>
<dbReference type="SMART" id="SM00710">
    <property type="entry name" value="PbH1"/>
    <property type="match status" value="7"/>
</dbReference>
<evidence type="ECO:0000256" key="7">
    <source>
        <dbReference type="ARBA" id="ARBA00023295"/>
    </source>
</evidence>
<accession>A0A5M3MFS6</accession>
<organism evidence="13 14">
    <name type="scientific">Coniophora puteana (strain RWD-64-598)</name>
    <name type="common">Brown rot fungus</name>
    <dbReference type="NCBI Taxonomy" id="741705"/>
    <lineage>
        <taxon>Eukaryota</taxon>
        <taxon>Fungi</taxon>
        <taxon>Dikarya</taxon>
        <taxon>Basidiomycota</taxon>
        <taxon>Agaricomycotina</taxon>
        <taxon>Agaricomycetes</taxon>
        <taxon>Agaricomycetidae</taxon>
        <taxon>Boletales</taxon>
        <taxon>Coniophorineae</taxon>
        <taxon>Coniophoraceae</taxon>
        <taxon>Coniophora</taxon>
    </lineage>
</organism>
<evidence type="ECO:0000256" key="12">
    <source>
        <dbReference type="SAM" id="SignalP"/>
    </source>
</evidence>
<keyword evidence="4" id="KW-0677">Repeat</keyword>
<keyword evidence="8" id="KW-0961">Cell wall biogenesis/degradation</keyword>
<dbReference type="PROSITE" id="PS00502">
    <property type="entry name" value="POLYGALACTURONASE"/>
    <property type="match status" value="1"/>
</dbReference>
<keyword evidence="6" id="KW-1015">Disulfide bond</keyword>
<dbReference type="AlphaFoldDB" id="A0A5M3MFS6"/>
<dbReference type="GO" id="GO:0071555">
    <property type="term" value="P:cell wall organization"/>
    <property type="evidence" value="ECO:0007669"/>
    <property type="project" value="UniProtKB-KW"/>
</dbReference>
<keyword evidence="3 12" id="KW-0732">Signal</keyword>
<evidence type="ECO:0000256" key="10">
    <source>
        <dbReference type="PROSITE-ProRule" id="PRU10052"/>
    </source>
</evidence>
<dbReference type="EMBL" id="JH711583">
    <property type="protein sequence ID" value="EIW78098.1"/>
    <property type="molecule type" value="Genomic_DNA"/>
</dbReference>
<keyword evidence="7 11" id="KW-0326">Glycosidase</keyword>
<dbReference type="InterPro" id="IPR006626">
    <property type="entry name" value="PbH1"/>
</dbReference>
<dbReference type="EC" id="3.2.1.15" evidence="2"/>
<dbReference type="PANTHER" id="PTHR31884:SF1">
    <property type="entry name" value="POLYGALACTURONASE"/>
    <property type="match status" value="1"/>
</dbReference>
<evidence type="ECO:0000256" key="3">
    <source>
        <dbReference type="ARBA" id="ARBA00022729"/>
    </source>
</evidence>
<evidence type="ECO:0000256" key="5">
    <source>
        <dbReference type="ARBA" id="ARBA00022801"/>
    </source>
</evidence>
<feature type="chain" id="PRO_5024411121" description="endo-polygalacturonase" evidence="12">
    <location>
        <begin position="17"/>
        <end position="362"/>
    </location>
</feature>
<evidence type="ECO:0000256" key="11">
    <source>
        <dbReference type="RuleBase" id="RU361169"/>
    </source>
</evidence>
<name>A0A5M3MFS6_CONPW</name>
<dbReference type="SUPFAM" id="SSF51126">
    <property type="entry name" value="Pectin lyase-like"/>
    <property type="match status" value="1"/>
</dbReference>
<evidence type="ECO:0000256" key="9">
    <source>
        <dbReference type="ARBA" id="ARBA00034074"/>
    </source>
</evidence>
<feature type="signal peptide" evidence="12">
    <location>
        <begin position="1"/>
        <end position="16"/>
    </location>
</feature>
<feature type="active site" evidence="10">
    <location>
        <position position="223"/>
    </location>
</feature>
<evidence type="ECO:0000256" key="8">
    <source>
        <dbReference type="ARBA" id="ARBA00023316"/>
    </source>
</evidence>
<evidence type="ECO:0000313" key="13">
    <source>
        <dbReference type="EMBL" id="EIW78098.1"/>
    </source>
</evidence>
<proteinExistence type="inferred from homology"/>
<keyword evidence="14" id="KW-1185">Reference proteome</keyword>
<evidence type="ECO:0000256" key="6">
    <source>
        <dbReference type="ARBA" id="ARBA00023157"/>
    </source>
</evidence>
<evidence type="ECO:0000256" key="4">
    <source>
        <dbReference type="ARBA" id="ARBA00022737"/>
    </source>
</evidence>
<evidence type="ECO:0000256" key="1">
    <source>
        <dbReference type="ARBA" id="ARBA00008834"/>
    </source>
</evidence>
<comment type="catalytic activity">
    <reaction evidence="9">
        <text>(1,4-alpha-D-galacturonosyl)n+m + H2O = (1,4-alpha-D-galacturonosyl)n + (1,4-alpha-D-galacturonosyl)m.</text>
        <dbReference type="EC" id="3.2.1.15"/>
    </reaction>
</comment>
<dbReference type="GO" id="GO:0045490">
    <property type="term" value="P:pectin catabolic process"/>
    <property type="evidence" value="ECO:0007669"/>
    <property type="project" value="UniProtKB-ARBA"/>
</dbReference>
<dbReference type="OrthoDB" id="1546079at2759"/>
<dbReference type="GO" id="GO:0004650">
    <property type="term" value="F:polygalacturonase activity"/>
    <property type="evidence" value="ECO:0007669"/>
    <property type="project" value="UniProtKB-EC"/>
</dbReference>
<gene>
    <name evidence="13" type="ORF">CONPUDRAFT_157194</name>
</gene>